<keyword evidence="1" id="KW-0732">Signal</keyword>
<evidence type="ECO:0000313" key="3">
    <source>
        <dbReference type="Proteomes" id="UP000662747"/>
    </source>
</evidence>
<proteinExistence type="predicted"/>
<feature type="signal peptide" evidence="1">
    <location>
        <begin position="1"/>
        <end position="24"/>
    </location>
</feature>
<dbReference type="EMBL" id="CP071090">
    <property type="protein sequence ID" value="QSQ24691.1"/>
    <property type="molecule type" value="Genomic_DNA"/>
</dbReference>
<organism evidence="2 3">
    <name type="scientific">Pyxidicoccus parkwayensis</name>
    <dbReference type="NCBI Taxonomy" id="2813578"/>
    <lineage>
        <taxon>Bacteria</taxon>
        <taxon>Pseudomonadati</taxon>
        <taxon>Myxococcota</taxon>
        <taxon>Myxococcia</taxon>
        <taxon>Myxococcales</taxon>
        <taxon>Cystobacterineae</taxon>
        <taxon>Myxococcaceae</taxon>
        <taxon>Pyxidicoccus</taxon>
    </lineage>
</organism>
<name>A0ABX7P2D6_9BACT</name>
<gene>
    <name evidence="2" type="ORF">JY651_07005</name>
</gene>
<dbReference type="RefSeq" id="WP_206726252.1">
    <property type="nucleotide sequence ID" value="NZ_CP071090.1"/>
</dbReference>
<sequence>MKFFSKALFASAAVFILAPTSALALRPDCDVTCFETTPCSTYCTKPWTSQLTTCGVWVATWGQSYPENSCAPSLGPASDDDEAAFDEAAFDEAASVVPGQDSVDGSQWVCREPASAARS</sequence>
<dbReference type="Proteomes" id="UP000662747">
    <property type="component" value="Chromosome"/>
</dbReference>
<reference evidence="2 3" key="1">
    <citation type="submission" date="2021-02" db="EMBL/GenBank/DDBJ databases">
        <title>De Novo genome assembly of isolated myxobacteria.</title>
        <authorList>
            <person name="Stevens D.C."/>
        </authorList>
    </citation>
    <scope>NUCLEOTIDE SEQUENCE [LARGE SCALE GENOMIC DNA]</scope>
    <source>
        <strain evidence="3">SCPEA02</strain>
    </source>
</reference>
<evidence type="ECO:0000313" key="2">
    <source>
        <dbReference type="EMBL" id="QSQ24691.1"/>
    </source>
</evidence>
<feature type="chain" id="PRO_5046366103" evidence="1">
    <location>
        <begin position="25"/>
        <end position="119"/>
    </location>
</feature>
<accession>A0ABX7P2D6</accession>
<protein>
    <submittedName>
        <fullName evidence="2">Uncharacterized protein</fullName>
    </submittedName>
</protein>
<keyword evidence="3" id="KW-1185">Reference proteome</keyword>
<evidence type="ECO:0000256" key="1">
    <source>
        <dbReference type="SAM" id="SignalP"/>
    </source>
</evidence>